<reference evidence="1" key="1">
    <citation type="journal article" date="2016" name="Virus Evol.">
        <title>Diversity and comparative genomics of chimeric viruses in Sphagnum-dominated peatlands.</title>
        <authorList>
            <person name="Quaiser A."/>
            <person name="Krupovic M."/>
            <person name="Dufresne A."/>
            <person name="Francez A.J."/>
            <person name="Roux S."/>
        </authorList>
    </citation>
    <scope>NUCLEOTIDE SEQUENCE</scope>
    <source>
        <strain evidence="1">CRUV-25-B</strain>
    </source>
</reference>
<name>A0A1S6LVK1_9VIRU</name>
<evidence type="ECO:0000313" key="1">
    <source>
        <dbReference type="EMBL" id="AQU11731.1"/>
    </source>
</evidence>
<dbReference type="EMBL" id="KX388504">
    <property type="protein sequence ID" value="AQU11731.1"/>
    <property type="molecule type" value="Genomic_DNA"/>
</dbReference>
<organism evidence="1">
    <name type="scientific">Cruciviridae sp</name>
    <dbReference type="NCBI Taxonomy" id="1955495"/>
    <lineage>
        <taxon>Viruses</taxon>
        <taxon>Cruciviruses</taxon>
    </lineage>
</organism>
<protein>
    <submittedName>
        <fullName evidence="1">Uncharacterized protein</fullName>
    </submittedName>
</protein>
<accession>A0A1S6LVK1</accession>
<proteinExistence type="predicted"/>
<sequence length="56" mass="6181">MLLRGHSEEDCGARCEHGCKPPCCASEKELCDICEPMIDVCECEVGEFCDICDPPM</sequence>